<feature type="transmembrane region" description="Helical" evidence="5">
    <location>
        <begin position="120"/>
        <end position="140"/>
    </location>
</feature>
<dbReference type="InterPro" id="IPR037185">
    <property type="entry name" value="EmrE-like"/>
</dbReference>
<evidence type="ECO:0000256" key="3">
    <source>
        <dbReference type="ARBA" id="ARBA00022989"/>
    </source>
</evidence>
<evidence type="ECO:0000256" key="2">
    <source>
        <dbReference type="ARBA" id="ARBA00022692"/>
    </source>
</evidence>
<feature type="transmembrane region" description="Helical" evidence="5">
    <location>
        <begin position="38"/>
        <end position="56"/>
    </location>
</feature>
<keyword evidence="3 5" id="KW-1133">Transmembrane helix</keyword>
<evidence type="ECO:0000313" key="8">
    <source>
        <dbReference type="Proteomes" id="UP000541535"/>
    </source>
</evidence>
<dbReference type="InterPro" id="IPR000620">
    <property type="entry name" value="EamA_dom"/>
</dbReference>
<evidence type="ECO:0000259" key="6">
    <source>
        <dbReference type="Pfam" id="PF00892"/>
    </source>
</evidence>
<feature type="transmembrane region" description="Helical" evidence="5">
    <location>
        <begin position="252"/>
        <end position="271"/>
    </location>
</feature>
<name>A0A7W5BB28_9BURK</name>
<dbReference type="PANTHER" id="PTHR32322:SF9">
    <property type="entry name" value="AMINO-ACID METABOLITE EFFLUX PUMP-RELATED"/>
    <property type="match status" value="1"/>
</dbReference>
<keyword evidence="2 5" id="KW-0812">Transmembrane</keyword>
<dbReference type="PANTHER" id="PTHR32322">
    <property type="entry name" value="INNER MEMBRANE TRANSPORTER"/>
    <property type="match status" value="1"/>
</dbReference>
<feature type="transmembrane region" description="Helical" evidence="5">
    <location>
        <begin position="217"/>
        <end position="240"/>
    </location>
</feature>
<accession>A0A7W5BB28</accession>
<feature type="transmembrane region" description="Helical" evidence="5">
    <location>
        <begin position="152"/>
        <end position="171"/>
    </location>
</feature>
<dbReference type="RefSeq" id="WP_183441679.1">
    <property type="nucleotide sequence ID" value="NZ_JACHXD010000007.1"/>
</dbReference>
<feature type="transmembrane region" description="Helical" evidence="5">
    <location>
        <begin position="183"/>
        <end position="205"/>
    </location>
</feature>
<dbReference type="EMBL" id="JACHXD010000007">
    <property type="protein sequence ID" value="MBB3119882.1"/>
    <property type="molecule type" value="Genomic_DNA"/>
</dbReference>
<dbReference type="GO" id="GO:0016020">
    <property type="term" value="C:membrane"/>
    <property type="evidence" value="ECO:0007669"/>
    <property type="project" value="UniProtKB-SubCell"/>
</dbReference>
<dbReference type="AlphaFoldDB" id="A0A7W5BB28"/>
<gene>
    <name evidence="7" type="ORF">FHS03_002937</name>
</gene>
<feature type="domain" description="EamA" evidence="6">
    <location>
        <begin position="13"/>
        <end position="132"/>
    </location>
</feature>
<evidence type="ECO:0000313" key="7">
    <source>
        <dbReference type="EMBL" id="MBB3119882.1"/>
    </source>
</evidence>
<comment type="subcellular location">
    <subcellularLocation>
        <location evidence="1">Membrane</location>
        <topology evidence="1">Multi-pass membrane protein</topology>
    </subcellularLocation>
</comment>
<dbReference type="InterPro" id="IPR050638">
    <property type="entry name" value="AA-Vitamin_Transporters"/>
</dbReference>
<feature type="transmembrane region" description="Helical" evidence="5">
    <location>
        <begin position="65"/>
        <end position="85"/>
    </location>
</feature>
<keyword evidence="8" id="KW-1185">Reference proteome</keyword>
<dbReference type="SUPFAM" id="SSF103481">
    <property type="entry name" value="Multidrug resistance efflux transporter EmrE"/>
    <property type="match status" value="2"/>
</dbReference>
<feature type="transmembrane region" description="Helical" evidence="5">
    <location>
        <begin position="12"/>
        <end position="32"/>
    </location>
</feature>
<comment type="caution">
    <text evidence="7">The sequence shown here is derived from an EMBL/GenBank/DDBJ whole genome shotgun (WGS) entry which is preliminary data.</text>
</comment>
<reference evidence="7 8" key="1">
    <citation type="submission" date="2020-08" db="EMBL/GenBank/DDBJ databases">
        <title>Genomic Encyclopedia of Type Strains, Phase III (KMG-III): the genomes of soil and plant-associated and newly described type strains.</title>
        <authorList>
            <person name="Whitman W."/>
        </authorList>
    </citation>
    <scope>NUCLEOTIDE SEQUENCE [LARGE SCALE GENOMIC DNA]</scope>
    <source>
        <strain evidence="7 8">CECT 8897</strain>
    </source>
</reference>
<organism evidence="7 8">
    <name type="scientific">Pseudoduganella violacea</name>
    <dbReference type="NCBI Taxonomy" id="1715466"/>
    <lineage>
        <taxon>Bacteria</taxon>
        <taxon>Pseudomonadati</taxon>
        <taxon>Pseudomonadota</taxon>
        <taxon>Betaproteobacteria</taxon>
        <taxon>Burkholderiales</taxon>
        <taxon>Oxalobacteraceae</taxon>
        <taxon>Telluria group</taxon>
        <taxon>Pseudoduganella</taxon>
    </lineage>
</organism>
<evidence type="ECO:0000256" key="1">
    <source>
        <dbReference type="ARBA" id="ARBA00004141"/>
    </source>
</evidence>
<dbReference type="Pfam" id="PF00892">
    <property type="entry name" value="EamA"/>
    <property type="match status" value="2"/>
</dbReference>
<sequence>MSGTPLTGRDLTAALFVVLIWGTNFVAMKYGLRDFTPFQLGAGRFLFAVLPLVFFIRPPKLRWKWLLLYGLCQGVGQFGFVFLSLKVGMSAALASVILQTQIFFTAFYAFILLGERPSHSLLAGLFLAALGLGCFAANYLGPEALAGGTTLGGFLLCLCGAAMWAASNIVVRRAQQATPQFDTLAFMVWSSLAPILPFIALSLLFDAPESRWHWTGAPLGTWAALAYLGWMATIVGYALWTGLLKRHPANRVAPFSLGVPVVGITAGMAALGDVITGWQWAGIGLIVAALACVLFGPRLFGGAADKGGGRISR</sequence>
<evidence type="ECO:0000256" key="4">
    <source>
        <dbReference type="ARBA" id="ARBA00023136"/>
    </source>
</evidence>
<evidence type="ECO:0000256" key="5">
    <source>
        <dbReference type="SAM" id="Phobius"/>
    </source>
</evidence>
<dbReference type="Proteomes" id="UP000541535">
    <property type="component" value="Unassembled WGS sequence"/>
</dbReference>
<feature type="transmembrane region" description="Helical" evidence="5">
    <location>
        <begin position="91"/>
        <end position="113"/>
    </location>
</feature>
<feature type="transmembrane region" description="Helical" evidence="5">
    <location>
        <begin position="277"/>
        <end position="296"/>
    </location>
</feature>
<proteinExistence type="predicted"/>
<keyword evidence="4 5" id="KW-0472">Membrane</keyword>
<protein>
    <submittedName>
        <fullName evidence="7">O-acetylserine/cysteine efflux transporter</fullName>
    </submittedName>
</protein>
<feature type="domain" description="EamA" evidence="6">
    <location>
        <begin position="153"/>
        <end position="294"/>
    </location>
</feature>